<dbReference type="Proteomes" id="UP000636709">
    <property type="component" value="Unassembled WGS sequence"/>
</dbReference>
<feature type="region of interest" description="Disordered" evidence="8">
    <location>
        <begin position="181"/>
        <end position="209"/>
    </location>
</feature>
<evidence type="ECO:0000256" key="1">
    <source>
        <dbReference type="ARBA" id="ARBA00004651"/>
    </source>
</evidence>
<organism evidence="10 11">
    <name type="scientific">Digitaria exilis</name>
    <dbReference type="NCBI Taxonomy" id="1010633"/>
    <lineage>
        <taxon>Eukaryota</taxon>
        <taxon>Viridiplantae</taxon>
        <taxon>Streptophyta</taxon>
        <taxon>Embryophyta</taxon>
        <taxon>Tracheophyta</taxon>
        <taxon>Spermatophyta</taxon>
        <taxon>Magnoliopsida</taxon>
        <taxon>Liliopsida</taxon>
        <taxon>Poales</taxon>
        <taxon>Poaceae</taxon>
        <taxon>PACMAD clade</taxon>
        <taxon>Panicoideae</taxon>
        <taxon>Panicodae</taxon>
        <taxon>Paniceae</taxon>
        <taxon>Anthephorinae</taxon>
        <taxon>Digitaria</taxon>
    </lineage>
</organism>
<comment type="caution">
    <text evidence="10">The sequence shown here is derived from an EMBL/GenBank/DDBJ whole genome shotgun (WGS) entry which is preliminary data.</text>
</comment>
<dbReference type="AlphaFoldDB" id="A0A835DYV6"/>
<accession>A0A835DYV6</accession>
<dbReference type="OrthoDB" id="1906221at2759"/>
<evidence type="ECO:0000313" key="11">
    <source>
        <dbReference type="Proteomes" id="UP000636709"/>
    </source>
</evidence>
<keyword evidence="11" id="KW-1185">Reference proteome</keyword>
<keyword evidence="5 7" id="KW-1133">Transmembrane helix</keyword>
<evidence type="ECO:0000256" key="6">
    <source>
        <dbReference type="ARBA" id="ARBA00023136"/>
    </source>
</evidence>
<evidence type="ECO:0000256" key="7">
    <source>
        <dbReference type="RuleBase" id="RU361233"/>
    </source>
</evidence>
<protein>
    <recommendedName>
        <fullName evidence="7">CASP-like protein</fullName>
    </recommendedName>
</protein>
<reference evidence="10" key="1">
    <citation type="submission" date="2020-07" db="EMBL/GenBank/DDBJ databases">
        <title>Genome sequence and genetic diversity analysis of an under-domesticated orphan crop, white fonio (Digitaria exilis).</title>
        <authorList>
            <person name="Bennetzen J.L."/>
            <person name="Chen S."/>
            <person name="Ma X."/>
            <person name="Wang X."/>
            <person name="Yssel A.E.J."/>
            <person name="Chaluvadi S.R."/>
            <person name="Johnson M."/>
            <person name="Gangashetty P."/>
            <person name="Hamidou F."/>
            <person name="Sanogo M.D."/>
            <person name="Zwaenepoel A."/>
            <person name="Wallace J."/>
            <person name="Van De Peer Y."/>
            <person name="Van Deynze A."/>
        </authorList>
    </citation>
    <scope>NUCLEOTIDE SEQUENCE</scope>
    <source>
        <tissue evidence="10">Leaves</tissue>
    </source>
</reference>
<gene>
    <name evidence="10" type="ORF">HU200_064291</name>
</gene>
<feature type="transmembrane region" description="Helical" evidence="7">
    <location>
        <begin position="257"/>
        <end position="279"/>
    </location>
</feature>
<comment type="similarity">
    <text evidence="2 7">Belongs to the Casparian strip membrane proteins (CASP) family.</text>
</comment>
<evidence type="ECO:0000313" key="10">
    <source>
        <dbReference type="EMBL" id="KAF8649534.1"/>
    </source>
</evidence>
<comment type="subcellular location">
    <subcellularLocation>
        <location evidence="1 7">Cell membrane</location>
        <topology evidence="1 7">Multi-pass membrane protein</topology>
    </subcellularLocation>
</comment>
<evidence type="ECO:0000256" key="3">
    <source>
        <dbReference type="ARBA" id="ARBA00022475"/>
    </source>
</evidence>
<name>A0A835DYV6_9POAL</name>
<dbReference type="Pfam" id="PF04535">
    <property type="entry name" value="CASP_dom"/>
    <property type="match status" value="2"/>
</dbReference>
<evidence type="ECO:0000256" key="5">
    <source>
        <dbReference type="ARBA" id="ARBA00022989"/>
    </source>
</evidence>
<feature type="domain" description="Casparian strip membrane protein" evidence="9">
    <location>
        <begin position="303"/>
        <end position="338"/>
    </location>
</feature>
<dbReference type="EMBL" id="JACEFO010002757">
    <property type="protein sequence ID" value="KAF8649534.1"/>
    <property type="molecule type" value="Genomic_DNA"/>
</dbReference>
<comment type="caution">
    <text evidence="7">Lacks conserved residue(s) required for the propagation of feature annotation.</text>
</comment>
<evidence type="ECO:0000256" key="8">
    <source>
        <dbReference type="SAM" id="MobiDB-lite"/>
    </source>
</evidence>
<dbReference type="GO" id="GO:0005886">
    <property type="term" value="C:plasma membrane"/>
    <property type="evidence" value="ECO:0007669"/>
    <property type="project" value="UniProtKB-SubCell"/>
</dbReference>
<evidence type="ECO:0000256" key="2">
    <source>
        <dbReference type="ARBA" id="ARBA00007651"/>
    </source>
</evidence>
<keyword evidence="6 7" id="KW-0472">Membrane</keyword>
<keyword evidence="4 7" id="KW-0812">Transmembrane</keyword>
<evidence type="ECO:0000256" key="4">
    <source>
        <dbReference type="ARBA" id="ARBA00022692"/>
    </source>
</evidence>
<dbReference type="InterPro" id="IPR006702">
    <property type="entry name" value="CASP_dom"/>
</dbReference>
<keyword evidence="3 7" id="KW-1003">Cell membrane</keyword>
<feature type="transmembrane region" description="Helical" evidence="7">
    <location>
        <begin position="216"/>
        <end position="237"/>
    </location>
</feature>
<feature type="domain" description="Casparian strip membrane protein" evidence="9">
    <location>
        <begin position="216"/>
        <end position="279"/>
    </location>
</feature>
<comment type="subunit">
    <text evidence="7">Homodimer and heterodimers.</text>
</comment>
<evidence type="ECO:0000259" key="9">
    <source>
        <dbReference type="Pfam" id="PF04535"/>
    </source>
</evidence>
<proteinExistence type="inferred from homology"/>
<sequence length="396" mass="43542">MHYLGFPRIRKPNSLFPSIRPADSFPFGPTHLSRPSPPSLFSLRRVGPQDSTRVRPLHDAPPAILCFRAKPASPPAPYKSATPKPQPPSSLALLLTQRRRQVKLAGAELQARRLSLRFAAMEPRTPVQPIFVDHPPSKRSSPVELLAVGLHLRFRPPRRASAPGEHLPEIPSCSSFDFPAHPRPLATESPASRASRAAQKLSNEQDDMGKLRRRGVAVAAAAGIAAIVMATSHQTISLLGMQLEAKFQHTPSLVPDDLAACLCRFFVVANVLACAYSLLPRREIRPHGRCGMLLVKAKLLLPSSTAGAISDLGKNGNDHAGWLPICGLVHTFCDHVKGGSHLRPVILCFFLLYNRAVVENLLAGASEDSRSDRLWLRRRESLRPQPREGPRQRLRT</sequence>